<evidence type="ECO:0000256" key="1">
    <source>
        <dbReference type="SAM" id="MobiDB-lite"/>
    </source>
</evidence>
<reference evidence="3 4" key="1">
    <citation type="submission" date="2019-03" db="EMBL/GenBank/DDBJ databases">
        <title>Single cell metagenomics reveals metabolic interactions within the superorganism composed of flagellate Streblomastix strix and complex community of Bacteroidetes bacteria on its surface.</title>
        <authorList>
            <person name="Treitli S.C."/>
            <person name="Kolisko M."/>
            <person name="Husnik F."/>
            <person name="Keeling P."/>
            <person name="Hampl V."/>
        </authorList>
    </citation>
    <scope>NUCLEOTIDE SEQUENCE [LARGE SCALE GENOMIC DNA]</scope>
    <source>
        <strain evidence="3">ST1C</strain>
    </source>
</reference>
<name>A0A5J4WGI5_9EUKA</name>
<dbReference type="EMBL" id="SNRW01002059">
    <property type="protein sequence ID" value="KAA6394051.1"/>
    <property type="molecule type" value="Genomic_DNA"/>
</dbReference>
<evidence type="ECO:0000256" key="2">
    <source>
        <dbReference type="SAM" id="Phobius"/>
    </source>
</evidence>
<comment type="caution">
    <text evidence="3">The sequence shown here is derived from an EMBL/GenBank/DDBJ whole genome shotgun (WGS) entry which is preliminary data.</text>
</comment>
<evidence type="ECO:0000313" key="3">
    <source>
        <dbReference type="EMBL" id="KAA6394051.1"/>
    </source>
</evidence>
<keyword evidence="2" id="KW-0812">Transmembrane</keyword>
<sequence>MVKRGPKSRRILPNALSIIVSVAALILNSLKSKPLAPQIQVIYPQPPSDDVKDNPENVQKNIQQSISTETSNGKTDNPSQCDPSMQTEQCSKFQGPPSYEQINIYKCCIFFLTPAQLFYIIISLIALIFAISVINILRKFLTKSKSQEHPHDDQILYPINADQQPANLLQHPDYAIPINPQIIPIGGNILQEIDLKAQY</sequence>
<gene>
    <name evidence="3" type="ORF">EZS28_010420</name>
</gene>
<protein>
    <submittedName>
        <fullName evidence="3">Uncharacterized protein</fullName>
    </submittedName>
</protein>
<feature type="transmembrane region" description="Helical" evidence="2">
    <location>
        <begin position="117"/>
        <end position="137"/>
    </location>
</feature>
<evidence type="ECO:0000313" key="4">
    <source>
        <dbReference type="Proteomes" id="UP000324800"/>
    </source>
</evidence>
<dbReference type="Proteomes" id="UP000324800">
    <property type="component" value="Unassembled WGS sequence"/>
</dbReference>
<accession>A0A5J4WGI5</accession>
<organism evidence="3 4">
    <name type="scientific">Streblomastix strix</name>
    <dbReference type="NCBI Taxonomy" id="222440"/>
    <lineage>
        <taxon>Eukaryota</taxon>
        <taxon>Metamonada</taxon>
        <taxon>Preaxostyla</taxon>
        <taxon>Oxymonadida</taxon>
        <taxon>Streblomastigidae</taxon>
        <taxon>Streblomastix</taxon>
    </lineage>
</organism>
<keyword evidence="2" id="KW-0472">Membrane</keyword>
<dbReference type="AlphaFoldDB" id="A0A5J4WGI5"/>
<proteinExistence type="predicted"/>
<keyword evidence="2" id="KW-1133">Transmembrane helix</keyword>
<feature type="region of interest" description="Disordered" evidence="1">
    <location>
        <begin position="65"/>
        <end position="92"/>
    </location>
</feature>